<evidence type="ECO:0000256" key="18">
    <source>
        <dbReference type="ARBA" id="ARBA00023212"/>
    </source>
</evidence>
<dbReference type="Pfam" id="PF00412">
    <property type="entry name" value="LIM"/>
    <property type="match status" value="1"/>
</dbReference>
<keyword evidence="16 22" id="KW-0175">Coiled coil</keyword>
<dbReference type="PROSITE" id="PS00478">
    <property type="entry name" value="LIM_DOMAIN_1"/>
    <property type="match status" value="1"/>
</dbReference>
<feature type="region of interest" description="Disordered" evidence="23">
    <location>
        <begin position="740"/>
        <end position="804"/>
    </location>
</feature>
<evidence type="ECO:0000256" key="10">
    <source>
        <dbReference type="ARBA" id="ARBA00022827"/>
    </source>
</evidence>
<dbReference type="InterPro" id="IPR002938">
    <property type="entry name" value="FAD-bd"/>
</dbReference>
<feature type="non-terminal residue" evidence="27">
    <location>
        <position position="2199"/>
    </location>
</feature>
<name>A0A7L1XSR6_9AVES</name>
<dbReference type="Pfam" id="PF12130">
    <property type="entry name" value="bMERB_dom"/>
    <property type="match status" value="1"/>
</dbReference>
<dbReference type="GO" id="GO:0005856">
    <property type="term" value="C:cytoskeleton"/>
    <property type="evidence" value="ECO:0007669"/>
    <property type="project" value="UniProtKB-SubCell"/>
</dbReference>
<feature type="compositionally biased region" description="Low complexity" evidence="23">
    <location>
        <begin position="1610"/>
        <end position="1622"/>
    </location>
</feature>
<sequence>MEESKNDKVNQAHVLFDRFVQASTCKGTLKAFQDLCDYLELKPKDYRSFYHKLKSKLNYWKAKALWAKLDKRGSHKDYKKGKACANTKCLIIGAGPCGLRTAIDLSFLGAKVVVIEKRDAFSRNNVLHLWPFTIHDLRGLGAKKFYGKFCAGSIDHISIRQLQLILLKVALILGIEIHVNVEFQGLVYPPEDQENESNLSTGIGWRALVHPKTHPVSEYEFEVIIGGDGRRNTLEGFRRKEFRGKLAIAITANFINRNTTAEAKVEEISGVAFIFNQKFFQDLREATGIDLENIVYYKDDTHYFVMTAKKQSLLEKGVIRHDYADTELLLSRENVDQEALLNYAREAADFSTNQQLPSLDFAINHYGQPDVAMFDFTCMYASENAALVREQNGHQLLVALVGDSLLEPFWPMGTGIARGFLAAMDSAWMVRSWSLGASPLEVLAERESIYRLLPQTTPENVSKNFSHYSIDPATRYPNINMNFLRPQQVRHLYNTGDLKDIHLEIENFVNSRTPKLTRNESVARSSKLLSWCQRQTDGYAGVNVTDLTMSWKSGLALCAIIHRYRPDLIDFDSLDEHNVEKNNQLAFDIAEKEFGISPIMTGKEMASVGEPDKLSMVMYLTQFYEMFKDTIPSSDALDLNAEEKAALIASTKSPISFLSKLGQSISRKRTPKDKKEKELDGAGKRRKTSQSEDEDIPRSYREERPTLVSALTERRIDAAVGNQNKVKSMATQLLAKFEENAPVQSSSLRRQQPVLPYQERVHNQPSSRREQGRLAPIPQWKQRYREPGADYPGEQSPRQERRSPRLFSAHQVPENIEQRACQLAALLESRRAVRHQPETEPSRRFFVDQWELSRSLRSSNRPSSPSSDSLRQKYIKMYTGGVSSLAEQIANQLQRKEQPKTLLDKKELGSLKKEFPQNLGGSDVCYFCHKRVYVMERLSAEGKFFHRSCFKCEYCATTLRLSSYAYDIEDGKFYCKPHYCYRLSGYAQRKRPAVGPLSGKDTKGPLQDAMASDGSGRANTIPASAERAPGSNVNGLEEPSLAKRLRGTPERIELENYRLSLQREEELEEVPEETLAEHNLSSVLDKGTEEDVPSSSSESEMEEEDEEEDDELLLPQQPPSDLGGVPWKEAVRIHALLKGKSEEEIEAEENHEFEYKEDEEEEEEEDEEEEDEESSEEGEYCPWESELQQGLWLQRLSNEEDTGTFKAGNLRLQQIVNPVDPLEILADVHWTHIREKEEEEKMVPTSKSSTSRAPCEDNDVEDEVGTEPADTEGQAGEEGDTGAELDDDDIASDAEAEFRLHQGGVEEPERQVSEDEEGAESTSCSVTGDPCKPSVPVQSPGDSVLPLSPVDSPKAKQAEAVKHPLAEVLRTLKSPEGRFFPEPFILEEGPKDEIPKDRKVKSPLVPPSPVLSQPVASPEAIAPTSLEESQPAGPTLASSPTSAQMPICSQPLPSAETSIPSPVEPPVCFQPVPALTSTPLAKLVLRGQDGEVEKLGSPTTAEEALKRSNLVEEFWMKSAEIRRSLGLTPVDRNKRSDTSFTVSALETTPLKAFNTENISGDERIQLVKPQPAPRRQGLSKLESEQISLLTPKSPSEKELKSSSEERREVSSSSGLGLQESSSNMRTMASQSFNTSDSTMLTPPSSPPPPPPQDEEPATLRRKRHQAVWQNEVETRSPPTPASTPPAPQRREPTSAAKESTQAKKDDVRKSFAESVDEIPFADDVEDTYDDRTEDSSLHEKFFTPPTSRPRPEKPLVLPLVKENGGPPSMEGFNQKKRVLPEISVEAKELAEERMRAREKSVKSQALRDAMAKQLCKMKDMEMAAAAAGATRTRKASSMPLKTKELFYDSPKHLALKIAEGSTRKHDAASEKFSTPVADVAGPEGSVTSSEGSSGKSKKRSSLFSPRKNKKEKKSKNDSRLSDKSSGGTEESTKPRSLWKSVFSGYKKDKKKKADDKSCPSTPSSSATVDSGKHKASPLITAADLQLRQHLSFSEDSDLSSDDILERSSQKSKQRAYTEEELNAKLTRRVQKAARRQAKQEELKRLHRAQIIQRQLEQVEEKQRQLEERGVAVEKALRGEAGMGKKDDPKLMQEWFKLVQEKNALVRYESELMIFARELELEDRQSRLQQELRERMAVEDHLKTDEELSEEKRILNEMLEVVEQRDSLVALLEEQRLREKEEDKDLEAVMLSKGFSLNWS</sequence>
<dbReference type="GO" id="GO:0006887">
    <property type="term" value="P:exocytosis"/>
    <property type="evidence" value="ECO:0007669"/>
    <property type="project" value="UniProtKB-KW"/>
</dbReference>
<evidence type="ECO:0000256" key="13">
    <source>
        <dbReference type="ARBA" id="ARBA00023002"/>
    </source>
</evidence>
<feature type="compositionally biased region" description="Basic and acidic residues" evidence="23">
    <location>
        <begin position="1729"/>
        <end position="1741"/>
    </location>
</feature>
<dbReference type="PROSITE" id="PS50021">
    <property type="entry name" value="CH"/>
    <property type="match status" value="1"/>
</dbReference>
<feature type="compositionally biased region" description="Basic and acidic residues" evidence="23">
    <location>
        <begin position="673"/>
        <end position="683"/>
    </location>
</feature>
<dbReference type="Gene3D" id="2.10.110.10">
    <property type="entry name" value="Cysteine Rich Protein"/>
    <property type="match status" value="1"/>
</dbReference>
<evidence type="ECO:0000256" key="11">
    <source>
        <dbReference type="ARBA" id="ARBA00022833"/>
    </source>
</evidence>
<dbReference type="GO" id="GO:0071949">
    <property type="term" value="F:FAD binding"/>
    <property type="evidence" value="ECO:0007669"/>
    <property type="project" value="InterPro"/>
</dbReference>
<dbReference type="Proteomes" id="UP000565698">
    <property type="component" value="Unassembled WGS sequence"/>
</dbReference>
<comment type="caution">
    <text evidence="27">The sequence shown here is derived from an EMBL/GenBank/DDBJ whole genome shotgun (WGS) entry which is preliminary data.</text>
</comment>
<dbReference type="FunFam" id="1.10.418.10:FF:000026">
    <property type="entry name" value="protein-methionine sulfoxide oxidase MICAL3 isoform X1"/>
    <property type="match status" value="1"/>
</dbReference>
<feature type="non-terminal residue" evidence="27">
    <location>
        <position position="1"/>
    </location>
</feature>
<comment type="similarity">
    <text evidence="4">Belongs to the Mical family.</text>
</comment>
<evidence type="ECO:0000256" key="5">
    <source>
        <dbReference type="ARBA" id="ARBA00012709"/>
    </source>
</evidence>
<dbReference type="SMART" id="SM00132">
    <property type="entry name" value="LIM"/>
    <property type="match status" value="1"/>
</dbReference>
<dbReference type="PROSITE" id="PS51848">
    <property type="entry name" value="BMERB"/>
    <property type="match status" value="1"/>
</dbReference>
<protein>
    <recommendedName>
        <fullName evidence="5">F-actin monooxygenase</fullName>
        <ecNumber evidence="5">1.14.13.225</ecNumber>
    </recommendedName>
</protein>
<evidence type="ECO:0000256" key="4">
    <source>
        <dbReference type="ARBA" id="ARBA00008223"/>
    </source>
</evidence>
<feature type="compositionally biased region" description="Polar residues" evidence="23">
    <location>
        <begin position="1958"/>
        <end position="1968"/>
    </location>
</feature>
<dbReference type="GO" id="GO:0046872">
    <property type="term" value="F:metal ion binding"/>
    <property type="evidence" value="ECO:0007669"/>
    <property type="project" value="UniProtKB-KW"/>
</dbReference>
<evidence type="ECO:0000259" key="26">
    <source>
        <dbReference type="PROSITE" id="PS51848"/>
    </source>
</evidence>
<feature type="region of interest" description="Disordered" evidence="23">
    <location>
        <begin position="1233"/>
        <end position="1359"/>
    </location>
</feature>
<evidence type="ECO:0000256" key="1">
    <source>
        <dbReference type="ARBA" id="ARBA00001974"/>
    </source>
</evidence>
<comment type="subcellular location">
    <subcellularLocation>
        <location evidence="3">Cytoplasm</location>
        <location evidence="3">Cytoskeleton</location>
    </subcellularLocation>
    <subcellularLocation>
        <location evidence="2">Nucleus</location>
    </subcellularLocation>
</comment>
<evidence type="ECO:0000313" key="27">
    <source>
        <dbReference type="EMBL" id="NXP13336.1"/>
    </source>
</evidence>
<dbReference type="PROSITE" id="PS50023">
    <property type="entry name" value="LIM_DOMAIN_2"/>
    <property type="match status" value="1"/>
</dbReference>
<dbReference type="InterPro" id="IPR036188">
    <property type="entry name" value="FAD/NAD-bd_sf"/>
</dbReference>
<keyword evidence="15 21" id="KW-0440">LIM domain</keyword>
<dbReference type="GO" id="GO:0005634">
    <property type="term" value="C:nucleus"/>
    <property type="evidence" value="ECO:0007669"/>
    <property type="project" value="UniProtKB-SubCell"/>
</dbReference>
<evidence type="ECO:0000256" key="16">
    <source>
        <dbReference type="ARBA" id="ARBA00023054"/>
    </source>
</evidence>
<feature type="domain" description="BMERB" evidence="26">
    <location>
        <begin position="2038"/>
        <end position="2187"/>
    </location>
</feature>
<dbReference type="SUPFAM" id="SSF57716">
    <property type="entry name" value="Glucocorticoid receptor-like (DNA-binding domain)"/>
    <property type="match status" value="1"/>
</dbReference>
<dbReference type="CDD" id="cd09439">
    <property type="entry name" value="LIM_Mical"/>
    <property type="match status" value="1"/>
</dbReference>
<dbReference type="InterPro" id="IPR057494">
    <property type="entry name" value="Rossman_Mical"/>
</dbReference>
<dbReference type="EMBL" id="VXBW01006904">
    <property type="protein sequence ID" value="NXP13336.1"/>
    <property type="molecule type" value="Genomic_DNA"/>
</dbReference>
<dbReference type="SUPFAM" id="SSF51905">
    <property type="entry name" value="FAD/NAD(P)-binding domain"/>
    <property type="match status" value="1"/>
</dbReference>
<feature type="compositionally biased region" description="Polar residues" evidence="23">
    <location>
        <begin position="1623"/>
        <end position="1641"/>
    </location>
</feature>
<evidence type="ECO:0000256" key="17">
    <source>
        <dbReference type="ARBA" id="ARBA00023203"/>
    </source>
</evidence>
<evidence type="ECO:0000259" key="24">
    <source>
        <dbReference type="PROSITE" id="PS50021"/>
    </source>
</evidence>
<feature type="compositionally biased region" description="Basic and acidic residues" evidence="23">
    <location>
        <begin position="1388"/>
        <end position="1397"/>
    </location>
</feature>
<dbReference type="InterPro" id="IPR050540">
    <property type="entry name" value="F-actin_Monoox_Mical"/>
</dbReference>
<evidence type="ECO:0000256" key="9">
    <source>
        <dbReference type="ARBA" id="ARBA00022723"/>
    </source>
</evidence>
<accession>A0A7L1XSR6</accession>
<comment type="catalytic activity">
    <reaction evidence="20">
        <text>L-methionyl-[F-actin] + NADPH + O2 + H(+) = L-methionyl-(R)-S-oxide-[F-actin] + NADP(+) + H2O</text>
        <dbReference type="Rhea" id="RHEA:51308"/>
        <dbReference type="Rhea" id="RHEA-COMP:12953"/>
        <dbReference type="Rhea" id="RHEA-COMP:12956"/>
        <dbReference type="ChEBI" id="CHEBI:15377"/>
        <dbReference type="ChEBI" id="CHEBI:15378"/>
        <dbReference type="ChEBI" id="CHEBI:15379"/>
        <dbReference type="ChEBI" id="CHEBI:16044"/>
        <dbReference type="ChEBI" id="CHEBI:45764"/>
        <dbReference type="ChEBI" id="CHEBI:57783"/>
        <dbReference type="ChEBI" id="CHEBI:58349"/>
        <dbReference type="EC" id="1.14.13.225"/>
    </reaction>
</comment>
<feature type="region of interest" description="Disordered" evidence="23">
    <location>
        <begin position="991"/>
        <end position="1044"/>
    </location>
</feature>
<dbReference type="EC" id="1.14.13.225" evidence="5"/>
<feature type="region of interest" description="Disordered" evidence="23">
    <location>
        <begin position="1380"/>
        <end position="1463"/>
    </location>
</feature>
<evidence type="ECO:0000256" key="3">
    <source>
        <dbReference type="ARBA" id="ARBA00004245"/>
    </source>
</evidence>
<dbReference type="FunFam" id="2.10.110.10:FF:000043">
    <property type="entry name" value="protein-methionine sulfoxide oxidase MICAL3 isoform X2"/>
    <property type="match status" value="1"/>
</dbReference>
<gene>
    <name evidence="27" type="primary">Mical3</name>
    <name evidence="27" type="ORF">THIORB_R11422</name>
</gene>
<feature type="compositionally biased region" description="Acidic residues" evidence="23">
    <location>
        <begin position="1714"/>
        <end position="1728"/>
    </location>
</feature>
<feature type="region of interest" description="Disordered" evidence="23">
    <location>
        <begin position="662"/>
        <end position="707"/>
    </location>
</feature>
<dbReference type="Pfam" id="PF01494">
    <property type="entry name" value="FAD_binding_3"/>
    <property type="match status" value="1"/>
</dbReference>
<dbReference type="InterPro" id="IPR036872">
    <property type="entry name" value="CH_dom_sf"/>
</dbReference>
<dbReference type="PANTHER" id="PTHR23167">
    <property type="entry name" value="CALPONIN HOMOLOGY DOMAIN-CONTAINING PROTEIN DDB_G0272472-RELATED"/>
    <property type="match status" value="1"/>
</dbReference>
<feature type="region of interest" description="Disordered" evidence="23">
    <location>
        <begin position="1992"/>
        <end position="2018"/>
    </location>
</feature>
<evidence type="ECO:0000256" key="7">
    <source>
        <dbReference type="ARBA" id="ARBA00022490"/>
    </source>
</evidence>
<keyword evidence="9 21" id="KW-0479">Metal-binding</keyword>
<keyword evidence="28" id="KW-1185">Reference proteome</keyword>
<reference evidence="27 28" key="1">
    <citation type="submission" date="2019-09" db="EMBL/GenBank/DDBJ databases">
        <title>Bird 10,000 Genomes (B10K) Project - Family phase.</title>
        <authorList>
            <person name="Zhang G."/>
        </authorList>
    </citation>
    <scope>NUCLEOTIDE SEQUENCE [LARGE SCALE GENOMIC DNA]</scope>
    <source>
        <strain evidence="27">B10K-DU-002-47</strain>
        <tissue evidence="27">Muscle</tissue>
    </source>
</reference>
<evidence type="ECO:0000256" key="2">
    <source>
        <dbReference type="ARBA" id="ARBA00004123"/>
    </source>
</evidence>
<evidence type="ECO:0000256" key="6">
    <source>
        <dbReference type="ARBA" id="ARBA00022483"/>
    </source>
</evidence>
<dbReference type="SUPFAM" id="SSF47576">
    <property type="entry name" value="Calponin-homology domain, CH-domain"/>
    <property type="match status" value="1"/>
</dbReference>
<feature type="compositionally biased region" description="Polar residues" evidence="23">
    <location>
        <begin position="1451"/>
        <end position="1460"/>
    </location>
</feature>
<keyword evidence="12" id="KW-0521">NADP</keyword>
<dbReference type="GO" id="GO:0120501">
    <property type="term" value="F:F-actin monooxygenase activity"/>
    <property type="evidence" value="ECO:0007669"/>
    <property type="project" value="UniProtKB-EC"/>
</dbReference>
<dbReference type="SMART" id="SM01203">
    <property type="entry name" value="DUF3585"/>
    <property type="match status" value="1"/>
</dbReference>
<feature type="coiled-coil region" evidence="22">
    <location>
        <begin position="2022"/>
        <end position="2075"/>
    </location>
</feature>
<feature type="compositionally biased region" description="Basic and acidic residues" evidence="23">
    <location>
        <begin position="1594"/>
        <end position="1609"/>
    </location>
</feature>
<feature type="compositionally biased region" description="Low complexity" evidence="23">
    <location>
        <begin position="1113"/>
        <end position="1122"/>
    </location>
</feature>
<keyword evidence="8" id="KW-0285">Flavoprotein</keyword>
<keyword evidence="11 21" id="KW-0862">Zinc</keyword>
<feature type="compositionally biased region" description="Acidic residues" evidence="23">
    <location>
        <begin position="1275"/>
        <end position="1295"/>
    </location>
</feature>
<dbReference type="CDD" id="cd21251">
    <property type="entry name" value="CH_MICAL3"/>
    <property type="match status" value="1"/>
</dbReference>
<feature type="region of interest" description="Disordered" evidence="23">
    <location>
        <begin position="1858"/>
        <end position="1975"/>
    </location>
</feature>
<feature type="compositionally biased region" description="Pro residues" evidence="23">
    <location>
        <begin position="1677"/>
        <end position="1687"/>
    </location>
</feature>
<evidence type="ECO:0000256" key="23">
    <source>
        <dbReference type="SAM" id="MobiDB-lite"/>
    </source>
</evidence>
<feature type="compositionally biased region" description="Basic and acidic residues" evidence="23">
    <location>
        <begin position="1700"/>
        <end position="1711"/>
    </location>
</feature>
<organism evidence="27 28">
    <name type="scientific">Thinocorus orbignyianus</name>
    <dbReference type="NCBI Taxonomy" id="161742"/>
    <lineage>
        <taxon>Eukaryota</taxon>
        <taxon>Metazoa</taxon>
        <taxon>Chordata</taxon>
        <taxon>Craniata</taxon>
        <taxon>Vertebrata</taxon>
        <taxon>Euteleostomi</taxon>
        <taxon>Archelosauria</taxon>
        <taxon>Archosauria</taxon>
        <taxon>Dinosauria</taxon>
        <taxon>Saurischia</taxon>
        <taxon>Theropoda</taxon>
        <taxon>Coelurosauria</taxon>
        <taxon>Aves</taxon>
        <taxon>Neognathae</taxon>
        <taxon>Neoaves</taxon>
        <taxon>Aequornithes</taxon>
        <taxon>Ciconiiformes</taxon>
        <taxon>Thinocoridae</taxon>
        <taxon>Thinocorus</taxon>
    </lineage>
</organism>
<dbReference type="PANTHER" id="PTHR23167:SF51">
    <property type="entry name" value="[F-ACTIN]-MONOOXYGENASE MICAL3"/>
    <property type="match status" value="1"/>
</dbReference>
<feature type="compositionally biased region" description="Acidic residues" evidence="23">
    <location>
        <begin position="1256"/>
        <end position="1265"/>
    </location>
</feature>
<evidence type="ECO:0000256" key="20">
    <source>
        <dbReference type="ARBA" id="ARBA00049522"/>
    </source>
</evidence>
<keyword evidence="19" id="KW-0539">Nucleus</keyword>
<evidence type="ECO:0000256" key="19">
    <source>
        <dbReference type="ARBA" id="ARBA00023242"/>
    </source>
</evidence>
<keyword evidence="17" id="KW-0009">Actin-binding</keyword>
<keyword evidence="18" id="KW-0206">Cytoskeleton</keyword>
<evidence type="ECO:0000256" key="22">
    <source>
        <dbReference type="SAM" id="Coils"/>
    </source>
</evidence>
<keyword evidence="7" id="KW-0963">Cytoplasm</keyword>
<dbReference type="InterPro" id="IPR001781">
    <property type="entry name" value="Znf_LIM"/>
</dbReference>
<evidence type="ECO:0000256" key="8">
    <source>
        <dbReference type="ARBA" id="ARBA00022630"/>
    </source>
</evidence>
<feature type="region of interest" description="Disordered" evidence="23">
    <location>
        <begin position="1064"/>
        <end position="1186"/>
    </location>
</feature>
<feature type="compositionally biased region" description="Basic residues" evidence="23">
    <location>
        <begin position="1895"/>
        <end position="1913"/>
    </location>
</feature>
<dbReference type="Gene3D" id="3.50.50.60">
    <property type="entry name" value="FAD/NAD(P)-binding domain"/>
    <property type="match status" value="1"/>
</dbReference>
<dbReference type="OrthoDB" id="20799at2759"/>
<dbReference type="FunFam" id="3.50.50.60:FF:000004">
    <property type="entry name" value="protein-methionine sulfoxide oxidase MICAL2 isoform X1"/>
    <property type="match status" value="1"/>
</dbReference>
<dbReference type="Pfam" id="PF25413">
    <property type="entry name" value="Rossman_Mical"/>
    <property type="match status" value="1"/>
</dbReference>
<comment type="cofactor">
    <cofactor evidence="1">
        <name>FAD</name>
        <dbReference type="ChEBI" id="CHEBI:57692"/>
    </cofactor>
</comment>
<evidence type="ECO:0000256" key="12">
    <source>
        <dbReference type="ARBA" id="ARBA00022857"/>
    </source>
</evidence>
<feature type="compositionally biased region" description="Basic and acidic residues" evidence="23">
    <location>
        <begin position="759"/>
        <end position="772"/>
    </location>
</feature>
<keyword evidence="6" id="KW-0268">Exocytosis</keyword>
<evidence type="ECO:0000256" key="15">
    <source>
        <dbReference type="ARBA" id="ARBA00023038"/>
    </source>
</evidence>
<dbReference type="InterPro" id="IPR001715">
    <property type="entry name" value="CH_dom"/>
</dbReference>
<feature type="compositionally biased region" description="Basic and acidic residues" evidence="23">
    <location>
        <begin position="696"/>
        <end position="705"/>
    </location>
</feature>
<keyword evidence="10" id="KW-0274">FAD</keyword>
<dbReference type="InterPro" id="IPR022735">
    <property type="entry name" value="bMERB_dom"/>
</dbReference>
<dbReference type="Pfam" id="PF00307">
    <property type="entry name" value="CH"/>
    <property type="match status" value="1"/>
</dbReference>
<proteinExistence type="inferred from homology"/>
<feature type="compositionally biased region" description="Acidic residues" evidence="23">
    <location>
        <begin position="1155"/>
        <end position="1179"/>
    </location>
</feature>
<feature type="domain" description="LIM zinc-binding" evidence="25">
    <location>
        <begin position="923"/>
        <end position="985"/>
    </location>
</feature>
<dbReference type="Gene3D" id="1.10.418.10">
    <property type="entry name" value="Calponin-like domain"/>
    <property type="match status" value="1"/>
</dbReference>
<feature type="compositionally biased region" description="Low complexity" evidence="23">
    <location>
        <begin position="1884"/>
        <end position="1894"/>
    </location>
</feature>
<feature type="compositionally biased region" description="Acidic residues" evidence="23">
    <location>
        <begin position="1099"/>
        <end position="1112"/>
    </location>
</feature>
<feature type="compositionally biased region" description="Basic and acidic residues" evidence="23">
    <location>
        <begin position="1233"/>
        <end position="1242"/>
    </location>
</feature>
<feature type="region of interest" description="Disordered" evidence="23">
    <location>
        <begin position="1553"/>
        <end position="1776"/>
    </location>
</feature>
<keyword evidence="14 27" id="KW-0503">Monooxygenase</keyword>
<evidence type="ECO:0000313" key="28">
    <source>
        <dbReference type="Proteomes" id="UP000565698"/>
    </source>
</evidence>
<feature type="compositionally biased region" description="Acidic residues" evidence="23">
    <location>
        <begin position="1065"/>
        <end position="1074"/>
    </location>
</feature>
<keyword evidence="13" id="KW-0560">Oxidoreductase</keyword>
<feature type="domain" description="Calponin-homology (CH)" evidence="24">
    <location>
        <begin position="522"/>
        <end position="628"/>
    </location>
</feature>
<evidence type="ECO:0000256" key="14">
    <source>
        <dbReference type="ARBA" id="ARBA00023033"/>
    </source>
</evidence>
<evidence type="ECO:0000256" key="21">
    <source>
        <dbReference type="PROSITE-ProRule" id="PRU00125"/>
    </source>
</evidence>
<dbReference type="GO" id="GO:0003779">
    <property type="term" value="F:actin binding"/>
    <property type="evidence" value="ECO:0007669"/>
    <property type="project" value="UniProtKB-KW"/>
</dbReference>
<evidence type="ECO:0000259" key="25">
    <source>
        <dbReference type="PROSITE" id="PS50023"/>
    </source>
</evidence>
<dbReference type="SMART" id="SM00033">
    <property type="entry name" value="CH"/>
    <property type="match status" value="1"/>
</dbReference>